<dbReference type="EMBL" id="BAABHK010000009">
    <property type="protein sequence ID" value="GAA4631645.1"/>
    <property type="molecule type" value="Genomic_DNA"/>
</dbReference>
<name>A0ABP8UGP8_9ACTN</name>
<sequence>MDLLGTLRALTRWWWLTLLLLLLSFGGVAFFYTVLPWTYQGTASVLFLSSPIQTKEAGGNPYQQFADSLHVSAEAVGRAVMDARTVESLRRHGFTSAYTLSPAPVYAEPALEVEVVGVNPRNIQSTLDALLAEIPRSLATMQSGMSERAKVRTRVIAASREPRRVPKEKVRLLVMVVGVELLLCVALPVVVDTVTDRRRTAR</sequence>
<keyword evidence="3" id="KW-1185">Reference proteome</keyword>
<evidence type="ECO:0000313" key="2">
    <source>
        <dbReference type="EMBL" id="GAA4631645.1"/>
    </source>
</evidence>
<keyword evidence="1" id="KW-1133">Transmembrane helix</keyword>
<keyword evidence="1" id="KW-0812">Transmembrane</keyword>
<evidence type="ECO:0000256" key="1">
    <source>
        <dbReference type="SAM" id="Phobius"/>
    </source>
</evidence>
<comment type="caution">
    <text evidence="2">The sequence shown here is derived from an EMBL/GenBank/DDBJ whole genome shotgun (WGS) entry which is preliminary data.</text>
</comment>
<dbReference type="RefSeq" id="WP_345434635.1">
    <property type="nucleotide sequence ID" value="NZ_BAABHK010000009.1"/>
</dbReference>
<protein>
    <recommendedName>
        <fullName evidence="4">Polysaccharide chain length determinant N-terminal domain-containing protein</fullName>
    </recommendedName>
</protein>
<keyword evidence="1" id="KW-0472">Membrane</keyword>
<reference evidence="3" key="1">
    <citation type="journal article" date="2019" name="Int. J. Syst. Evol. Microbiol.">
        <title>The Global Catalogue of Microorganisms (GCM) 10K type strain sequencing project: providing services to taxonomists for standard genome sequencing and annotation.</title>
        <authorList>
            <consortium name="The Broad Institute Genomics Platform"/>
            <consortium name="The Broad Institute Genome Sequencing Center for Infectious Disease"/>
            <person name="Wu L."/>
            <person name="Ma J."/>
        </authorList>
    </citation>
    <scope>NUCLEOTIDE SEQUENCE [LARGE SCALE GENOMIC DNA]</scope>
    <source>
        <strain evidence="3">JCM 17939</strain>
    </source>
</reference>
<gene>
    <name evidence="2" type="ORF">GCM10023196_061860</name>
</gene>
<feature type="transmembrane region" description="Helical" evidence="1">
    <location>
        <begin position="12"/>
        <end position="35"/>
    </location>
</feature>
<dbReference type="Proteomes" id="UP001501442">
    <property type="component" value="Unassembled WGS sequence"/>
</dbReference>
<proteinExistence type="predicted"/>
<evidence type="ECO:0008006" key="4">
    <source>
        <dbReference type="Google" id="ProtNLM"/>
    </source>
</evidence>
<evidence type="ECO:0000313" key="3">
    <source>
        <dbReference type="Proteomes" id="UP001501442"/>
    </source>
</evidence>
<accession>A0ABP8UGP8</accession>
<feature type="transmembrane region" description="Helical" evidence="1">
    <location>
        <begin position="170"/>
        <end position="191"/>
    </location>
</feature>
<organism evidence="2 3">
    <name type="scientific">Actinoallomurus vinaceus</name>
    <dbReference type="NCBI Taxonomy" id="1080074"/>
    <lineage>
        <taxon>Bacteria</taxon>
        <taxon>Bacillati</taxon>
        <taxon>Actinomycetota</taxon>
        <taxon>Actinomycetes</taxon>
        <taxon>Streptosporangiales</taxon>
        <taxon>Thermomonosporaceae</taxon>
        <taxon>Actinoallomurus</taxon>
    </lineage>
</organism>